<dbReference type="PANTHER" id="PTHR30185">
    <property type="entry name" value="CRYPTIC BETA-GLUCOSIDE BGL OPERON ANTITERMINATOR"/>
    <property type="match status" value="1"/>
</dbReference>
<dbReference type="InterPro" id="IPR011608">
    <property type="entry name" value="PRD"/>
</dbReference>
<dbReference type="SUPFAM" id="SSF63520">
    <property type="entry name" value="PTS-regulatory domain, PRD"/>
    <property type="match status" value="2"/>
</dbReference>
<feature type="domain" description="PRD" evidence="4">
    <location>
        <begin position="57"/>
        <end position="166"/>
    </location>
</feature>
<dbReference type="Pfam" id="PF00874">
    <property type="entry name" value="PRD"/>
    <property type="match status" value="2"/>
</dbReference>
<dbReference type="InterPro" id="IPR050661">
    <property type="entry name" value="BglG_antiterminators"/>
</dbReference>
<comment type="caution">
    <text evidence="5">The sequence shown here is derived from an EMBL/GenBank/DDBJ whole genome shotgun (WGS) entry which is preliminary data.</text>
</comment>
<dbReference type="Gene3D" id="2.30.24.10">
    <property type="entry name" value="CAT RNA-binding domain"/>
    <property type="match status" value="1"/>
</dbReference>
<evidence type="ECO:0000256" key="3">
    <source>
        <dbReference type="ARBA" id="ARBA00023163"/>
    </source>
</evidence>
<dbReference type="GO" id="GO:0003723">
    <property type="term" value="F:RNA binding"/>
    <property type="evidence" value="ECO:0007669"/>
    <property type="project" value="InterPro"/>
</dbReference>
<evidence type="ECO:0000256" key="2">
    <source>
        <dbReference type="ARBA" id="ARBA00023015"/>
    </source>
</evidence>
<protein>
    <submittedName>
        <fullName evidence="5">Antiterminator</fullName>
    </submittedName>
</protein>
<dbReference type="GO" id="GO:0006355">
    <property type="term" value="P:regulation of DNA-templated transcription"/>
    <property type="evidence" value="ECO:0007669"/>
    <property type="project" value="InterPro"/>
</dbReference>
<gene>
    <name evidence="5" type="ORF">C4N21_13220</name>
</gene>
<organism evidence="5 6">
    <name type="scientific">Faecalibacterium prausnitzii</name>
    <dbReference type="NCBI Taxonomy" id="853"/>
    <lineage>
        <taxon>Bacteria</taxon>
        <taxon>Bacillati</taxon>
        <taxon>Bacillota</taxon>
        <taxon>Clostridia</taxon>
        <taxon>Eubacteriales</taxon>
        <taxon>Oscillospiraceae</taxon>
        <taxon>Faecalibacterium</taxon>
    </lineage>
</organism>
<dbReference type="Pfam" id="PF03123">
    <property type="entry name" value="CAT_RBD"/>
    <property type="match status" value="1"/>
</dbReference>
<proteinExistence type="predicted"/>
<keyword evidence="3" id="KW-0804">Transcription</keyword>
<keyword evidence="1" id="KW-0677">Repeat</keyword>
<dbReference type="EMBL" id="PRLF01000027">
    <property type="protein sequence ID" value="RAW63392.1"/>
    <property type="molecule type" value="Genomic_DNA"/>
</dbReference>
<dbReference type="SMART" id="SM01061">
    <property type="entry name" value="CAT_RBD"/>
    <property type="match status" value="1"/>
</dbReference>
<dbReference type="Gene3D" id="1.10.1790.10">
    <property type="entry name" value="PRD domain"/>
    <property type="match status" value="2"/>
</dbReference>
<dbReference type="SUPFAM" id="SSF50151">
    <property type="entry name" value="SacY-like RNA-binding domain"/>
    <property type="match status" value="1"/>
</dbReference>
<sequence>MKLVKKINTSAALAIDRTGHEIVVMGKGIGFPQMPYKLDDLSKIERTFYDVDPKYLGMIAELSQPIVMVCADIADQAGIELDCSLNPNLPFTLADHIQFAAERLKKGVDLTTPIAYDIRHLYPREAAMADMALKMLNEQTGMNLPASEAISIAMHFINAEAESGDMHSLMLSMQVIAKVNEIVESSLHIQLDKDSYNYSRFATHLRYLIQRLQAGVQTDNISSNLRRTLMREYPDIYACTLKVVEYLKNTYGWDCNDDEVVYLIMHIQRVYEREQE</sequence>
<evidence type="ECO:0000259" key="4">
    <source>
        <dbReference type="PROSITE" id="PS51372"/>
    </source>
</evidence>
<feature type="domain" description="PRD" evidence="4">
    <location>
        <begin position="167"/>
        <end position="276"/>
    </location>
</feature>
<evidence type="ECO:0000256" key="1">
    <source>
        <dbReference type="ARBA" id="ARBA00022737"/>
    </source>
</evidence>
<name>A0A329US33_9FIRM</name>
<accession>A0A329US33</accession>
<keyword evidence="2" id="KW-0805">Transcription regulation</keyword>
<dbReference type="InterPro" id="IPR036650">
    <property type="entry name" value="CAT_RNA-bd_dom_sf"/>
</dbReference>
<evidence type="ECO:0000313" key="5">
    <source>
        <dbReference type="EMBL" id="RAW63392.1"/>
    </source>
</evidence>
<dbReference type="Proteomes" id="UP000250550">
    <property type="component" value="Unassembled WGS sequence"/>
</dbReference>
<dbReference type="PANTHER" id="PTHR30185:SF18">
    <property type="entry name" value="TRANSCRIPTIONAL REGULATOR MTLR"/>
    <property type="match status" value="1"/>
</dbReference>
<reference evidence="5 6" key="1">
    <citation type="submission" date="2018-02" db="EMBL/GenBank/DDBJ databases">
        <title>Complete genome sequencing of Faecalibacterium prausnitzii strains isolated from the human gut.</title>
        <authorList>
            <person name="Fitzgerald B.C."/>
            <person name="Shkoporov A.N."/>
            <person name="Ross P.R."/>
            <person name="Hill C."/>
        </authorList>
    </citation>
    <scope>NUCLEOTIDE SEQUENCE [LARGE SCALE GENOMIC DNA]</scope>
    <source>
        <strain evidence="5 6">APC924/119</strain>
    </source>
</reference>
<dbReference type="AlphaFoldDB" id="A0A329US33"/>
<dbReference type="InterPro" id="IPR004341">
    <property type="entry name" value="CAT_RNA-bd_dom"/>
</dbReference>
<dbReference type="InterPro" id="IPR036634">
    <property type="entry name" value="PRD_sf"/>
</dbReference>
<dbReference type="PROSITE" id="PS51372">
    <property type="entry name" value="PRD_2"/>
    <property type="match status" value="2"/>
</dbReference>
<evidence type="ECO:0000313" key="6">
    <source>
        <dbReference type="Proteomes" id="UP000250550"/>
    </source>
</evidence>